<evidence type="ECO:0000256" key="6">
    <source>
        <dbReference type="ARBA" id="ARBA00023125"/>
    </source>
</evidence>
<reference evidence="11 12" key="1">
    <citation type="submission" date="2018-09" db="EMBL/GenBank/DDBJ databases">
        <title>Paenibacillus aracenensis nov. sp. isolated from a cave in southern Spain.</title>
        <authorList>
            <person name="Jurado V."/>
            <person name="Gutierrez-Patricio S."/>
            <person name="Gonzalez-Pimentel J.L."/>
            <person name="Miller A.Z."/>
            <person name="Laiz L."/>
            <person name="Saiz-Jimenez C."/>
        </authorList>
    </citation>
    <scope>NUCLEOTIDE SEQUENCE [LARGE SCALE GENOMIC DNA]</scope>
    <source>
        <strain evidence="11 12">JCM 19203</strain>
    </source>
</reference>
<evidence type="ECO:0000256" key="8">
    <source>
        <dbReference type="PROSITE-ProRule" id="PRU00169"/>
    </source>
</evidence>
<dbReference type="SMART" id="SM00448">
    <property type="entry name" value="REC"/>
    <property type="match status" value="1"/>
</dbReference>
<keyword evidence="6" id="KW-0238">DNA-binding</keyword>
<dbReference type="SUPFAM" id="SSF52172">
    <property type="entry name" value="CheY-like"/>
    <property type="match status" value="1"/>
</dbReference>
<dbReference type="InterPro" id="IPR009057">
    <property type="entry name" value="Homeodomain-like_sf"/>
</dbReference>
<dbReference type="GO" id="GO:0000160">
    <property type="term" value="P:phosphorelay signal transduction system"/>
    <property type="evidence" value="ECO:0007669"/>
    <property type="project" value="UniProtKB-KW"/>
</dbReference>
<dbReference type="Pfam" id="PF00072">
    <property type="entry name" value="Response_reg"/>
    <property type="match status" value="1"/>
</dbReference>
<dbReference type="Gene3D" id="3.40.50.2300">
    <property type="match status" value="1"/>
</dbReference>
<evidence type="ECO:0000259" key="9">
    <source>
        <dbReference type="PROSITE" id="PS01124"/>
    </source>
</evidence>
<dbReference type="GO" id="GO:0003700">
    <property type="term" value="F:DNA-binding transcription factor activity"/>
    <property type="evidence" value="ECO:0007669"/>
    <property type="project" value="InterPro"/>
</dbReference>
<evidence type="ECO:0000256" key="7">
    <source>
        <dbReference type="ARBA" id="ARBA00023163"/>
    </source>
</evidence>
<evidence type="ECO:0000313" key="12">
    <source>
        <dbReference type="Proteomes" id="UP000267798"/>
    </source>
</evidence>
<accession>A0A3A6PEV1</accession>
<feature type="modified residue" description="4-aspartylphosphate" evidence="8">
    <location>
        <position position="69"/>
    </location>
</feature>
<dbReference type="Pfam" id="PF12833">
    <property type="entry name" value="HTH_18"/>
    <property type="match status" value="1"/>
</dbReference>
<keyword evidence="3 8" id="KW-0597">Phosphoprotein</keyword>
<keyword evidence="5" id="KW-0805">Transcription regulation</keyword>
<dbReference type="InterPro" id="IPR011006">
    <property type="entry name" value="CheY-like_superfamily"/>
</dbReference>
<comment type="caution">
    <text evidence="11">The sequence shown here is derived from an EMBL/GenBank/DDBJ whole genome shotgun (WGS) entry which is preliminary data.</text>
</comment>
<protein>
    <submittedName>
        <fullName evidence="11">Response regulator</fullName>
    </submittedName>
</protein>
<evidence type="ECO:0000256" key="5">
    <source>
        <dbReference type="ARBA" id="ARBA00023015"/>
    </source>
</evidence>
<evidence type="ECO:0000256" key="2">
    <source>
        <dbReference type="ARBA" id="ARBA00022490"/>
    </source>
</evidence>
<proteinExistence type="predicted"/>
<evidence type="ECO:0000313" key="11">
    <source>
        <dbReference type="EMBL" id="RJX38680.1"/>
    </source>
</evidence>
<keyword evidence="7" id="KW-0804">Transcription</keyword>
<dbReference type="SMART" id="SM00342">
    <property type="entry name" value="HTH_ARAC"/>
    <property type="match status" value="1"/>
</dbReference>
<dbReference type="GO" id="GO:0005737">
    <property type="term" value="C:cytoplasm"/>
    <property type="evidence" value="ECO:0007669"/>
    <property type="project" value="UniProtKB-SubCell"/>
</dbReference>
<organism evidence="11 12">
    <name type="scientific">Paenibacillus pinisoli</name>
    <dbReference type="NCBI Taxonomy" id="1276110"/>
    <lineage>
        <taxon>Bacteria</taxon>
        <taxon>Bacillati</taxon>
        <taxon>Bacillota</taxon>
        <taxon>Bacilli</taxon>
        <taxon>Bacillales</taxon>
        <taxon>Paenibacillaceae</taxon>
        <taxon>Paenibacillus</taxon>
    </lineage>
</organism>
<name>A0A3A6PEV1_9BACL</name>
<comment type="subcellular location">
    <subcellularLocation>
        <location evidence="1">Cytoplasm</location>
    </subcellularLocation>
</comment>
<dbReference type="InterPro" id="IPR001789">
    <property type="entry name" value="Sig_transdc_resp-reg_receiver"/>
</dbReference>
<dbReference type="PANTHER" id="PTHR42713:SF3">
    <property type="entry name" value="TRANSCRIPTIONAL REGULATORY PROTEIN HPTR"/>
    <property type="match status" value="1"/>
</dbReference>
<evidence type="ECO:0000256" key="4">
    <source>
        <dbReference type="ARBA" id="ARBA00023012"/>
    </source>
</evidence>
<dbReference type="EMBL" id="QXQB01000003">
    <property type="protein sequence ID" value="RJX38680.1"/>
    <property type="molecule type" value="Genomic_DNA"/>
</dbReference>
<dbReference type="InterPro" id="IPR051552">
    <property type="entry name" value="HptR"/>
</dbReference>
<keyword evidence="12" id="KW-1185">Reference proteome</keyword>
<feature type="domain" description="Response regulatory" evidence="10">
    <location>
        <begin position="17"/>
        <end position="134"/>
    </location>
</feature>
<dbReference type="GO" id="GO:0043565">
    <property type="term" value="F:sequence-specific DNA binding"/>
    <property type="evidence" value="ECO:0007669"/>
    <property type="project" value="InterPro"/>
</dbReference>
<keyword evidence="4" id="KW-0902">Two-component regulatory system</keyword>
<dbReference type="PROSITE" id="PS01124">
    <property type="entry name" value="HTH_ARAC_FAMILY_2"/>
    <property type="match status" value="1"/>
</dbReference>
<evidence type="ECO:0000259" key="10">
    <source>
        <dbReference type="PROSITE" id="PS50110"/>
    </source>
</evidence>
<dbReference type="InterPro" id="IPR018060">
    <property type="entry name" value="HTH_AraC"/>
</dbReference>
<dbReference type="OrthoDB" id="9794370at2"/>
<feature type="domain" description="HTH araC/xylS-type" evidence="9">
    <location>
        <begin position="311"/>
        <end position="409"/>
    </location>
</feature>
<dbReference type="PROSITE" id="PS50110">
    <property type="entry name" value="RESPONSE_REGULATORY"/>
    <property type="match status" value="1"/>
</dbReference>
<dbReference type="Gene3D" id="1.10.10.60">
    <property type="entry name" value="Homeodomain-like"/>
    <property type="match status" value="2"/>
</dbReference>
<keyword evidence="2" id="KW-0963">Cytoplasm</keyword>
<sequence>MYCQSEKRRGAGLMAVKVMLVDDEMLVRLGIKSLIEWEAHGFQFMGDAPDGAKALELMEDGPPDILLTDIVMPNMNGIELIEAVRRRYPDTLIIVLSSHNEYDYVRKAMKLGVEDYLLKTSLRPEELLGLLIATSGKLQERGILPELSPSIPNQQSTAQPEAASWLGSVLAYDGNGLPPEATASPLNQGAILMAVRIVQIREGVPHHSAAGLMKHMIEAELKGLIEGEPVQISDRDFAALLKPDEDELAGMDARLGSLLNASGSLLGIEAAARVSAPMNGWRDAKRLYAELLDALEEGIPRQKEAIREDIRTLLRYLEEHYAEQVTLRDAAERICMSEAYLSTVFKRETGIGFVDWINQLRVEKAASFLTATDLPSYLISERVGYENSNYFGRIFKKIKGVSPQKYRTDQSRGRASIQKS</sequence>
<dbReference type="SUPFAM" id="SSF46689">
    <property type="entry name" value="Homeodomain-like"/>
    <property type="match status" value="2"/>
</dbReference>
<dbReference type="PANTHER" id="PTHR42713">
    <property type="entry name" value="HISTIDINE KINASE-RELATED"/>
    <property type="match status" value="1"/>
</dbReference>
<dbReference type="CDD" id="cd17536">
    <property type="entry name" value="REC_YesN-like"/>
    <property type="match status" value="1"/>
</dbReference>
<evidence type="ECO:0000256" key="3">
    <source>
        <dbReference type="ARBA" id="ARBA00022553"/>
    </source>
</evidence>
<gene>
    <name evidence="11" type="ORF">D3P09_14120</name>
</gene>
<evidence type="ECO:0000256" key="1">
    <source>
        <dbReference type="ARBA" id="ARBA00004496"/>
    </source>
</evidence>
<dbReference type="Proteomes" id="UP000267798">
    <property type="component" value="Unassembled WGS sequence"/>
</dbReference>
<dbReference type="AlphaFoldDB" id="A0A3A6PEV1"/>